<dbReference type="EMBL" id="HBHX01012999">
    <property type="protein sequence ID" value="CAE0106590.1"/>
    <property type="molecule type" value="Transcribed_RNA"/>
</dbReference>
<dbReference type="AlphaFoldDB" id="A0A6T9CSS4"/>
<keyword evidence="2 5" id="KW-0812">Transmembrane</keyword>
<evidence type="ECO:0000256" key="3">
    <source>
        <dbReference type="ARBA" id="ARBA00022989"/>
    </source>
</evidence>
<dbReference type="InterPro" id="IPR013057">
    <property type="entry name" value="AA_transpt_TM"/>
</dbReference>
<dbReference type="EMBL" id="HBHX01012998">
    <property type="protein sequence ID" value="CAE0106589.1"/>
    <property type="molecule type" value="Transcribed_RNA"/>
</dbReference>
<evidence type="ECO:0000313" key="7">
    <source>
        <dbReference type="EMBL" id="CAE0106589.1"/>
    </source>
</evidence>
<organism evidence="8">
    <name type="scientific">Haptolina ericina</name>
    <dbReference type="NCBI Taxonomy" id="156174"/>
    <lineage>
        <taxon>Eukaryota</taxon>
        <taxon>Haptista</taxon>
        <taxon>Haptophyta</taxon>
        <taxon>Prymnesiophyceae</taxon>
        <taxon>Prymnesiales</taxon>
        <taxon>Prymnesiaceae</taxon>
        <taxon>Haptolina</taxon>
    </lineage>
</organism>
<name>A0A6T9CSS4_9EUKA</name>
<keyword evidence="3 5" id="KW-1133">Transmembrane helix</keyword>
<proteinExistence type="predicted"/>
<feature type="transmembrane region" description="Helical" evidence="5">
    <location>
        <begin position="12"/>
        <end position="35"/>
    </location>
</feature>
<evidence type="ECO:0000256" key="4">
    <source>
        <dbReference type="ARBA" id="ARBA00023136"/>
    </source>
</evidence>
<accession>A0A6T9CSS4</accession>
<evidence type="ECO:0000256" key="5">
    <source>
        <dbReference type="SAM" id="Phobius"/>
    </source>
</evidence>
<comment type="subcellular location">
    <subcellularLocation>
        <location evidence="1">Membrane</location>
    </subcellularLocation>
</comment>
<gene>
    <name evidence="7" type="ORF">HERI1096_LOCUS7248</name>
    <name evidence="8" type="ORF">HERI1096_LOCUS7249</name>
</gene>
<evidence type="ECO:0000313" key="8">
    <source>
        <dbReference type="EMBL" id="CAE0106590.1"/>
    </source>
</evidence>
<keyword evidence="4 5" id="KW-0472">Membrane</keyword>
<evidence type="ECO:0000256" key="1">
    <source>
        <dbReference type="ARBA" id="ARBA00004370"/>
    </source>
</evidence>
<sequence length="129" mass="13198">MTEMHEDAANEMPFRFIAIEATAWTAASLGVALVVGSKLGVVFSLVGAVCGSAVILIIPGLLWYRRGAGAKGSARRLVPSVALLAVGAFIMVGGVAVTFVNLIEGDGKDTTADSGSGEFSTAWCNGSHI</sequence>
<reference evidence="8" key="1">
    <citation type="submission" date="2021-01" db="EMBL/GenBank/DDBJ databases">
        <authorList>
            <person name="Corre E."/>
            <person name="Pelletier E."/>
            <person name="Niang G."/>
            <person name="Scheremetjew M."/>
            <person name="Finn R."/>
            <person name="Kale V."/>
            <person name="Holt S."/>
            <person name="Cochrane G."/>
            <person name="Meng A."/>
            <person name="Brown T."/>
            <person name="Cohen L."/>
        </authorList>
    </citation>
    <scope>NUCLEOTIDE SEQUENCE</scope>
    <source>
        <strain evidence="8">CCMP281</strain>
    </source>
</reference>
<evidence type="ECO:0000256" key="2">
    <source>
        <dbReference type="ARBA" id="ARBA00022692"/>
    </source>
</evidence>
<evidence type="ECO:0000259" key="6">
    <source>
        <dbReference type="Pfam" id="PF01490"/>
    </source>
</evidence>
<feature type="domain" description="Amino acid transporter transmembrane" evidence="6">
    <location>
        <begin position="21"/>
        <end position="99"/>
    </location>
</feature>
<protein>
    <recommendedName>
        <fullName evidence="6">Amino acid transporter transmembrane domain-containing protein</fullName>
    </recommendedName>
</protein>
<feature type="transmembrane region" description="Helical" evidence="5">
    <location>
        <begin position="76"/>
        <end position="100"/>
    </location>
</feature>
<dbReference type="Pfam" id="PF01490">
    <property type="entry name" value="Aa_trans"/>
    <property type="match status" value="1"/>
</dbReference>
<feature type="transmembrane region" description="Helical" evidence="5">
    <location>
        <begin position="41"/>
        <end position="64"/>
    </location>
</feature>
<dbReference type="GO" id="GO:0016020">
    <property type="term" value="C:membrane"/>
    <property type="evidence" value="ECO:0007669"/>
    <property type="project" value="UniProtKB-SubCell"/>
</dbReference>